<dbReference type="SMART" id="SM00129">
    <property type="entry name" value="KISc"/>
    <property type="match status" value="1"/>
</dbReference>
<evidence type="ECO:0000256" key="2">
    <source>
        <dbReference type="ARBA" id="ARBA00022490"/>
    </source>
</evidence>
<keyword evidence="8" id="KW-0206">Cytoskeleton</keyword>
<dbReference type="GO" id="GO:0007018">
    <property type="term" value="P:microtubule-based movement"/>
    <property type="evidence" value="ECO:0007669"/>
    <property type="project" value="InterPro"/>
</dbReference>
<keyword evidence="5 9" id="KW-0067">ATP-binding</keyword>
<dbReference type="GO" id="GO:0008017">
    <property type="term" value="F:microtubule binding"/>
    <property type="evidence" value="ECO:0007669"/>
    <property type="project" value="InterPro"/>
</dbReference>
<accession>A0A158RDP2</accession>
<dbReference type="GO" id="GO:0005874">
    <property type="term" value="C:microtubule"/>
    <property type="evidence" value="ECO:0007669"/>
    <property type="project" value="UniProtKB-KW"/>
</dbReference>
<feature type="domain" description="Kinesin motor" evidence="12">
    <location>
        <begin position="10"/>
        <end position="332"/>
    </location>
</feature>
<keyword evidence="3 10" id="KW-0493">Microtubule</keyword>
<dbReference type="PANTHER" id="PTHR47969:SF21">
    <property type="entry name" value="KINESIN-LIKE PROTEIN"/>
    <property type="match status" value="1"/>
</dbReference>
<dbReference type="InterPro" id="IPR036961">
    <property type="entry name" value="Kinesin_motor_dom_sf"/>
</dbReference>
<gene>
    <name evidence="13" type="ORF">TTAC_LOCUS1138</name>
</gene>
<dbReference type="Pfam" id="PF00225">
    <property type="entry name" value="Kinesin"/>
    <property type="match status" value="1"/>
</dbReference>
<dbReference type="PRINTS" id="PR00380">
    <property type="entry name" value="KINESINHEAVY"/>
</dbReference>
<organism evidence="15">
    <name type="scientific">Hydatigena taeniaeformis</name>
    <name type="common">Feline tapeworm</name>
    <name type="synonym">Taenia taeniaeformis</name>
    <dbReference type="NCBI Taxonomy" id="6205"/>
    <lineage>
        <taxon>Eukaryota</taxon>
        <taxon>Metazoa</taxon>
        <taxon>Spiralia</taxon>
        <taxon>Lophotrochozoa</taxon>
        <taxon>Platyhelminthes</taxon>
        <taxon>Cestoda</taxon>
        <taxon>Eucestoda</taxon>
        <taxon>Cyclophyllidea</taxon>
        <taxon>Taeniidae</taxon>
        <taxon>Hydatigera</taxon>
    </lineage>
</organism>
<evidence type="ECO:0000313" key="13">
    <source>
        <dbReference type="EMBL" id="VDM17524.1"/>
    </source>
</evidence>
<comment type="subcellular location">
    <subcellularLocation>
        <location evidence="1">Cytoplasm</location>
        <location evidence="1">Cytoskeleton</location>
    </subcellularLocation>
</comment>
<dbReference type="SUPFAM" id="SSF52540">
    <property type="entry name" value="P-loop containing nucleoside triphosphate hydrolases"/>
    <property type="match status" value="1"/>
</dbReference>
<evidence type="ECO:0000256" key="11">
    <source>
        <dbReference type="SAM" id="Coils"/>
    </source>
</evidence>
<dbReference type="FunFam" id="3.40.850.10:FF:000029">
    <property type="entry name" value="Kinesin-like protein KIF17"/>
    <property type="match status" value="1"/>
</dbReference>
<evidence type="ECO:0000256" key="5">
    <source>
        <dbReference type="ARBA" id="ARBA00022840"/>
    </source>
</evidence>
<dbReference type="PANTHER" id="PTHR47969">
    <property type="entry name" value="CHROMOSOME-ASSOCIATED KINESIN KIF4A-RELATED"/>
    <property type="match status" value="1"/>
</dbReference>
<dbReference type="InterPro" id="IPR027640">
    <property type="entry name" value="Kinesin-like_fam"/>
</dbReference>
<dbReference type="OrthoDB" id="3176171at2759"/>
<dbReference type="GO" id="GO:0003777">
    <property type="term" value="F:microtubule motor activity"/>
    <property type="evidence" value="ECO:0007669"/>
    <property type="project" value="InterPro"/>
</dbReference>
<evidence type="ECO:0000256" key="7">
    <source>
        <dbReference type="ARBA" id="ARBA00023175"/>
    </source>
</evidence>
<evidence type="ECO:0000256" key="6">
    <source>
        <dbReference type="ARBA" id="ARBA00023054"/>
    </source>
</evidence>
<dbReference type="InterPro" id="IPR019821">
    <property type="entry name" value="Kinesin_motor_CS"/>
</dbReference>
<dbReference type="PROSITE" id="PS50067">
    <property type="entry name" value="KINESIN_MOTOR_2"/>
    <property type="match status" value="1"/>
</dbReference>
<comment type="similarity">
    <text evidence="9 10">Belongs to the TRAFAC class myosin-kinesin ATPase superfamily. Kinesin family.</text>
</comment>
<dbReference type="PROSITE" id="PS00411">
    <property type="entry name" value="KINESIN_MOTOR_1"/>
    <property type="match status" value="1"/>
</dbReference>
<dbReference type="STRING" id="6205.A0A158RDP2"/>
<keyword evidence="2" id="KW-0963">Cytoplasm</keyword>
<evidence type="ECO:0000256" key="10">
    <source>
        <dbReference type="RuleBase" id="RU000394"/>
    </source>
</evidence>
<dbReference type="EMBL" id="UYWX01000192">
    <property type="protein sequence ID" value="VDM17524.1"/>
    <property type="molecule type" value="Genomic_DNA"/>
</dbReference>
<proteinExistence type="inferred from homology"/>
<evidence type="ECO:0000256" key="8">
    <source>
        <dbReference type="ARBA" id="ARBA00023212"/>
    </source>
</evidence>
<evidence type="ECO:0000256" key="3">
    <source>
        <dbReference type="ARBA" id="ARBA00022701"/>
    </source>
</evidence>
<dbReference type="WBParaSite" id="TTAC_0000113701-mRNA-1">
    <property type="protein sequence ID" value="TTAC_0000113701-mRNA-1"/>
    <property type="gene ID" value="TTAC_0000113701"/>
</dbReference>
<keyword evidence="6 11" id="KW-0175">Coiled coil</keyword>
<evidence type="ECO:0000256" key="1">
    <source>
        <dbReference type="ARBA" id="ARBA00004245"/>
    </source>
</evidence>
<sequence>MGMEDGKRECVKVVVRCRPMNKKEIDEGHGRQSSGCVEVKSLEGGCVVFTFDSVYGPDSSQKELYEKSFSDIVQCVISGFNGTVFAYGQTGTGKTFTMQGEKDNPDLRGLMPNSFAHIFNYVNESKSIQFLVRASYLEIYKEEIRDLLRRSPTKQLKIKETRDRGVYVTDLSSVLTKNIAEIEKLMSIGRSNRSVGATNMNEQSSRSHAIFIVTVESCEVDRDGQSHIRVGKLNLVDLAGSERQNKTHSEGERLTEATKINLSLHTLGNVISALVDEKCTHVPYRDSKLTRLLQDSLGGNSKTVMVANIGPSSYSYDETINTLRYASRAKNIRNLPKINDDPKDALLREYQGEIHRLKQLLSSRDRPPIHLKCDDGANAVNFRYGDESPVFLKDPDEFYDSEEDSVAVRDAYLKEQQEKLAIEKEGIINYQNMINEEKLYLLEELKRKNIRVKEEQAQTAELEAKLRSLESKLLGGGAETKVPAVEVQTRMQAEALAKHHRRLVAHQRHEHRMRARVRAESDNVVTLQEGFSSLRHEVEVYTSKLKKLFERIQVISLFCACQEVRILLLVRIKQETKNLQEEHTIERQKQEEIQGQILRDMKLRQLILDNFVPPDDKKRLEERAYFDEEVGIWRFKPLDLVPHLTEGFTKTTPLIPPSALGRRRSVCRYARILGQLNTTIRFRGENVLRLDLDPLPRTTLDYQPPELAPQIVAALEAALQDEEDLELDGRYAWTHFLRLSKWHYCDLYLYYCAYNMPIYNRML</sequence>
<keyword evidence="4 9" id="KW-0547">Nucleotide-binding</keyword>
<dbReference type="Proteomes" id="UP000274429">
    <property type="component" value="Unassembled WGS sequence"/>
</dbReference>
<reference evidence="13 14" key="2">
    <citation type="submission" date="2018-11" db="EMBL/GenBank/DDBJ databases">
        <authorList>
            <consortium name="Pathogen Informatics"/>
        </authorList>
    </citation>
    <scope>NUCLEOTIDE SEQUENCE [LARGE SCALE GENOMIC DNA]</scope>
</reference>
<name>A0A158RDP2_HYDTA</name>
<dbReference type="InterPro" id="IPR027417">
    <property type="entry name" value="P-loop_NTPase"/>
</dbReference>
<protein>
    <recommendedName>
        <fullName evidence="10">Kinesin-like protein</fullName>
    </recommendedName>
</protein>
<dbReference type="AlphaFoldDB" id="A0A158RDP2"/>
<feature type="coiled-coil region" evidence="11">
    <location>
        <begin position="435"/>
        <end position="472"/>
    </location>
</feature>
<dbReference type="GO" id="GO:0005524">
    <property type="term" value="F:ATP binding"/>
    <property type="evidence" value="ECO:0007669"/>
    <property type="project" value="UniProtKB-UniRule"/>
</dbReference>
<keyword evidence="7 9" id="KW-0505">Motor protein</keyword>
<feature type="binding site" evidence="9">
    <location>
        <begin position="88"/>
        <end position="95"/>
    </location>
    <ligand>
        <name>ATP</name>
        <dbReference type="ChEBI" id="CHEBI:30616"/>
    </ligand>
</feature>
<evidence type="ECO:0000313" key="15">
    <source>
        <dbReference type="WBParaSite" id="TTAC_0000113701-mRNA-1"/>
    </source>
</evidence>
<keyword evidence="14" id="KW-1185">Reference proteome</keyword>
<evidence type="ECO:0000256" key="9">
    <source>
        <dbReference type="PROSITE-ProRule" id="PRU00283"/>
    </source>
</evidence>
<evidence type="ECO:0000313" key="14">
    <source>
        <dbReference type="Proteomes" id="UP000274429"/>
    </source>
</evidence>
<dbReference type="Gene3D" id="3.40.850.10">
    <property type="entry name" value="Kinesin motor domain"/>
    <property type="match status" value="1"/>
</dbReference>
<evidence type="ECO:0000259" key="12">
    <source>
        <dbReference type="PROSITE" id="PS50067"/>
    </source>
</evidence>
<dbReference type="InterPro" id="IPR001752">
    <property type="entry name" value="Kinesin_motor_dom"/>
</dbReference>
<reference evidence="15" key="1">
    <citation type="submission" date="2016-04" db="UniProtKB">
        <authorList>
            <consortium name="WormBaseParasite"/>
        </authorList>
    </citation>
    <scope>IDENTIFICATION</scope>
</reference>
<evidence type="ECO:0000256" key="4">
    <source>
        <dbReference type="ARBA" id="ARBA00022741"/>
    </source>
</evidence>